<dbReference type="Pfam" id="PF05015">
    <property type="entry name" value="HigB-like_toxin"/>
    <property type="match status" value="1"/>
</dbReference>
<dbReference type="PANTHER" id="PTHR40266">
    <property type="entry name" value="TOXIN HIGB-1"/>
    <property type="match status" value="1"/>
</dbReference>
<dbReference type="Gene3D" id="3.30.2310.20">
    <property type="entry name" value="RelE-like"/>
    <property type="match status" value="1"/>
</dbReference>
<dbReference type="EMBL" id="CAJDKC010000004">
    <property type="protein sequence ID" value="CAD0351354.1"/>
    <property type="molecule type" value="Genomic_DNA"/>
</dbReference>
<proteinExistence type="predicted"/>
<organism evidence="1 2">
    <name type="scientific">Xanthomonas hortorum pv. carotae</name>
    <dbReference type="NCBI Taxonomy" id="487904"/>
    <lineage>
        <taxon>Bacteria</taxon>
        <taxon>Pseudomonadati</taxon>
        <taxon>Pseudomonadota</taxon>
        <taxon>Gammaproteobacteria</taxon>
        <taxon>Lysobacterales</taxon>
        <taxon>Lysobacteraceae</taxon>
        <taxon>Xanthomonas</taxon>
    </lineage>
</organism>
<dbReference type="Proteomes" id="UP000587508">
    <property type="component" value="Unassembled WGS sequence"/>
</dbReference>
<comment type="caution">
    <text evidence="1">The sequence shown here is derived from an EMBL/GenBank/DDBJ whole genome shotgun (WGS) entry which is preliminary data.</text>
</comment>
<protein>
    <recommendedName>
        <fullName evidence="3">Plasmid maintenance system killer</fullName>
    </recommendedName>
</protein>
<gene>
    <name evidence="1" type="ORF">CFBP7900_24180</name>
</gene>
<dbReference type="AlphaFoldDB" id="A0A6V7EJM6"/>
<reference evidence="1 2" key="1">
    <citation type="submission" date="2020-07" db="EMBL/GenBank/DDBJ databases">
        <authorList>
            <person name="Pothier F. J."/>
        </authorList>
    </citation>
    <scope>NUCLEOTIDE SEQUENCE [LARGE SCALE GENOMIC DNA]</scope>
    <source>
        <strain evidence="1 2">CFBP 7900</strain>
    </source>
</reference>
<dbReference type="EMBL" id="CAJDKC010000004">
    <property type="protein sequence ID" value="CAD0351360.1"/>
    <property type="molecule type" value="Genomic_DNA"/>
</dbReference>
<evidence type="ECO:0000313" key="1">
    <source>
        <dbReference type="EMBL" id="CAD0351360.1"/>
    </source>
</evidence>
<name>A0A6V7EJM6_9XANT</name>
<dbReference type="PANTHER" id="PTHR40266:SF2">
    <property type="entry name" value="TOXIN HIGB-1"/>
    <property type="match status" value="1"/>
</dbReference>
<evidence type="ECO:0000313" key="2">
    <source>
        <dbReference type="Proteomes" id="UP000587508"/>
    </source>
</evidence>
<dbReference type="InterPro" id="IPR007711">
    <property type="entry name" value="HigB-1"/>
</dbReference>
<sequence length="94" mass="10724">MIQSFRCKHTRALFEGASPRQFRSMQAAAERKLQLLDSAQTLEFLRSPPGNRLELLAGTRAGQHSISISINDQWRVCFVWTDAGPEHVEIVDYH</sequence>
<accession>A0A6V7EJM6</accession>
<dbReference type="SUPFAM" id="SSF143011">
    <property type="entry name" value="RelE-like"/>
    <property type="match status" value="1"/>
</dbReference>
<evidence type="ECO:0008006" key="3">
    <source>
        <dbReference type="Google" id="ProtNLM"/>
    </source>
</evidence>
<dbReference type="InterPro" id="IPR035093">
    <property type="entry name" value="RelE/ParE_toxin_dom_sf"/>
</dbReference>